<reference evidence="2" key="1">
    <citation type="submission" date="2020-06" db="EMBL/GenBank/DDBJ databases">
        <authorList>
            <consortium name="Plant Systems Biology data submission"/>
        </authorList>
    </citation>
    <scope>NUCLEOTIDE SEQUENCE</scope>
    <source>
        <strain evidence="2">D6</strain>
    </source>
</reference>
<proteinExistence type="predicted"/>
<gene>
    <name evidence="2" type="ORF">SEMRO_399_G134910.1</name>
</gene>
<feature type="compositionally biased region" description="Low complexity" evidence="1">
    <location>
        <begin position="90"/>
        <end position="102"/>
    </location>
</feature>
<organism evidence="2 3">
    <name type="scientific">Seminavis robusta</name>
    <dbReference type="NCBI Taxonomy" id="568900"/>
    <lineage>
        <taxon>Eukaryota</taxon>
        <taxon>Sar</taxon>
        <taxon>Stramenopiles</taxon>
        <taxon>Ochrophyta</taxon>
        <taxon>Bacillariophyta</taxon>
        <taxon>Bacillariophyceae</taxon>
        <taxon>Bacillariophycidae</taxon>
        <taxon>Naviculales</taxon>
        <taxon>Naviculaceae</taxon>
        <taxon>Seminavis</taxon>
    </lineage>
</organism>
<evidence type="ECO:0000256" key="1">
    <source>
        <dbReference type="SAM" id="MobiDB-lite"/>
    </source>
</evidence>
<sequence>MITEEKTALVNTTVATMTGAPSGNTSEFFEDDDEEILRLLLDSESRGDDTFSRLKGLGQRFMEDHGHLSHQPQWSAWTSSANQLQFSFSEAVSNPSGSSSESTGPYPDAFDSEGGQKHLRATTSLLNVSERRAVQLTMSSLRDVKESKNVQALLGTRALLEKVMEYHYRQRTARIAVILELLRLEQAADGAPPSKVLEVLDLLDSSYTNNMEKRGLLRYFVSTICQNAEGQKPSPLQLQRAKELSADAPTSLDQSLGRPFDQTSRDLWHQFVAKCLNSNQNRIYQERLGAMEALVALLYFRIEGGVRRADYLILLLAFQSAEKIFAASPESRKLSQLAAMVCVECLGLWNAFDETTESNNWVAEHPFLEGVAPTATGGQHPDYRRAETEMRSLRSFLEKRALQIGIKQEAPESLAILSFGLLQLLTYDGILKSSCGADINAFWHVFREQGQAFIELSSEKLSALDYLQACMEKLVSPKKYSDGRPANLPYDWLFVLREKTSPMETGSGEQFEWDLDVESMTFASIGHELLSSLISAFGDTILSVQHSAACQNLALICELASCIYRNSPSLCHSFWQHVASEAPESNLYPLCRVVESSATLAQHAFRVYREKKTLKNEQILGSLVPIMQLLGSLCCISSNVEAIFEMAIPASLLQKSLLACAHGNQLEDVEFTRNKAKLLDSLETFSRVGNSASCRAILRGALDKDLQLMDVPVHVSGPGFLVKVLESSNLKHRKCVLNIAACLLKEAPVTWTLRLFKGLRDAKVVTPGDFEEEETMLAVSLVYNEFARSLIAVAFSESVGDTEAIEFWSFVWEGVVKLAPILSLCLSNVTRKPVNLRTAASIMDFFSVILESVVPTLLLHKSAALGEVVVEMRDALLEMLASGIGESVMFYALLPLSSSMGYMIEAYAEEQNILQYAAMKENNSTGKYGLWHSAATRNSVPASETSETELQVKEIVQQTPIRFKIIPEKTGVTIEAVMLATGNALNLLRLWAVHVSRQDCGAVVHQPRLEDAQRDRLLSLSPQKLLGMRAKLPQPLRSKSDVKVLWDAVSPTNIQLLTRYFEANIDGSILETALDFLHACVLHVKIGTGEVPRDMGLFSIIQKSKLPELVAPLAEASLGDAIDGNSKENMALCVLAFRFLSITLPVANVESFGKTLMKSAFSAVEATCKDLHKVRERKPLDGFEHVEVLDKLQLSVACLGFLRAIWIDGDRLESKLELRKQFDDESTTFLSLAKVLMQHAHTKQPQTNDGASAGARGCLFAFLATAVDFLCIVTDYALSSGDSNCSLVRMLRENAYQIIAMPKYFMSVDSCSGVASSTLAFAASIKREMKDLSRPDSLLQAFPITASNEFADVFFNVDVSAFTSAVRPLSIGSASFEDLKRNVLVMSLARFSYSSQAILLLHWKRFATSLIRVSKNGATPSGAGQRAVDNPYLNSSIEAIEVLTANAILIGEHQVALNGLDIGEVAKSMSSLVLVLVYEGLEFATPGNPDLLISILGLIGKCTSKLFDLLESDTDMCCRVVGQLLASAVGIFEQYDLPSANVAGSIGEAIGDLLLITSKQLKLLEGRRGTDHDCFKTCIVLLSVVTSWSLDCHSSFPLAKMLEDLSTIKTLVRLVTAYSSRTTTPQTTKQSVDEYIDILEAHFDLIFTAQNIDLIEVFNRAGALHLLIRNPIFSNKFNAASSSSDFRGYIPTQERFNVRSSTSFVGGIEDPSHLLWRKGIRCWKAILRTTRKDSAMKERYQGLVAHFLRTHQNYMMSCLETITEKALSRNILEEATLILSLFAELCRRPCKDRSTFLLILEKFGGSLLLIVARLSGFLGASSLSREFLDVLSDNDEEADAADLGMRLSPYNQVHNTTHEAIRYSHFANKFRRAVTKEDFESSISQTQEDLRSTTDFQKHAKALNNCEFSSFIEVAAAECLFSAVSLLWETHPVNESFVLYSQAQASRIDVMALVNPDIGQVVAYTSDAYSSPCFGEIKFKDTVDKMLFVKDLVSGKNEAVPSCHVVGVEDVNKRRAILRYVPAPDSASDLEASQGSSATVGHLVLALRWCAGPPSNSNPVVKRLASLLSLVLGCELKVHALISSPASKPEKEVQRLQKQLLDLFGDVPEIAAGHGRLKHVLSELSWVKIRQQLAADLESGAETQRDAMSNNDAMAIEDGYSSSRSNPFQGLAMEY</sequence>
<name>A0A9N8DVT5_9STRA</name>
<comment type="caution">
    <text evidence="2">The sequence shown here is derived from an EMBL/GenBank/DDBJ whole genome shotgun (WGS) entry which is preliminary data.</text>
</comment>
<dbReference type="OrthoDB" id="49678at2759"/>
<dbReference type="Proteomes" id="UP001153069">
    <property type="component" value="Unassembled WGS sequence"/>
</dbReference>
<evidence type="ECO:0000313" key="2">
    <source>
        <dbReference type="EMBL" id="CAB9509661.1"/>
    </source>
</evidence>
<accession>A0A9N8DVT5</accession>
<evidence type="ECO:0000313" key="3">
    <source>
        <dbReference type="Proteomes" id="UP001153069"/>
    </source>
</evidence>
<dbReference type="EMBL" id="CAICTM010000398">
    <property type="protein sequence ID" value="CAB9509661.1"/>
    <property type="molecule type" value="Genomic_DNA"/>
</dbReference>
<keyword evidence="3" id="KW-1185">Reference proteome</keyword>
<feature type="region of interest" description="Disordered" evidence="1">
    <location>
        <begin position="90"/>
        <end position="114"/>
    </location>
</feature>
<protein>
    <submittedName>
        <fullName evidence="2">Uncharacterized protein</fullName>
    </submittedName>
</protein>